<evidence type="ECO:0000313" key="3">
    <source>
        <dbReference type="WBParaSite" id="SSLN_0001448401-mRNA-1"/>
    </source>
</evidence>
<dbReference type="Proteomes" id="UP000275846">
    <property type="component" value="Unassembled WGS sequence"/>
</dbReference>
<name>A0A183TBV4_SCHSO</name>
<reference evidence="3" key="1">
    <citation type="submission" date="2016-06" db="UniProtKB">
        <authorList>
            <consortium name="WormBaseParasite"/>
        </authorList>
    </citation>
    <scope>IDENTIFICATION</scope>
</reference>
<organism evidence="3">
    <name type="scientific">Schistocephalus solidus</name>
    <name type="common">Tapeworm</name>
    <dbReference type="NCBI Taxonomy" id="70667"/>
    <lineage>
        <taxon>Eukaryota</taxon>
        <taxon>Metazoa</taxon>
        <taxon>Spiralia</taxon>
        <taxon>Lophotrochozoa</taxon>
        <taxon>Platyhelminthes</taxon>
        <taxon>Cestoda</taxon>
        <taxon>Eucestoda</taxon>
        <taxon>Diphyllobothriidea</taxon>
        <taxon>Diphyllobothriidae</taxon>
        <taxon>Schistocephalus</taxon>
    </lineage>
</organism>
<proteinExistence type="predicted"/>
<reference evidence="1 2" key="2">
    <citation type="submission" date="2018-11" db="EMBL/GenBank/DDBJ databases">
        <authorList>
            <consortium name="Pathogen Informatics"/>
        </authorList>
    </citation>
    <scope>NUCLEOTIDE SEQUENCE [LARGE SCALE GENOMIC DNA]</scope>
    <source>
        <strain evidence="1 2">NST_G2</strain>
    </source>
</reference>
<evidence type="ECO:0000313" key="1">
    <source>
        <dbReference type="EMBL" id="VDM00338.1"/>
    </source>
</evidence>
<dbReference type="AlphaFoldDB" id="A0A183TBV4"/>
<dbReference type="EMBL" id="UYSU01038513">
    <property type="protein sequence ID" value="VDM00338.1"/>
    <property type="molecule type" value="Genomic_DNA"/>
</dbReference>
<keyword evidence="2" id="KW-1185">Reference proteome</keyword>
<protein>
    <submittedName>
        <fullName evidence="3">Secreted protein</fullName>
    </submittedName>
</protein>
<gene>
    <name evidence="1" type="ORF">SSLN_LOCUS13952</name>
</gene>
<sequence>MMVMSLSLHLQLLEYRCELRHQSGATTLVVLQRDCIGSRCFPAGKLLHGLDDFWYGRREIQVIVPFHFGEPIEGSVGYA</sequence>
<dbReference type="WBParaSite" id="SSLN_0001448401-mRNA-1">
    <property type="protein sequence ID" value="SSLN_0001448401-mRNA-1"/>
    <property type="gene ID" value="SSLN_0001448401"/>
</dbReference>
<accession>A0A183TBV4</accession>
<evidence type="ECO:0000313" key="2">
    <source>
        <dbReference type="Proteomes" id="UP000275846"/>
    </source>
</evidence>